<proteinExistence type="predicted"/>
<evidence type="ECO:0000313" key="2">
    <source>
        <dbReference type="EMBL" id="PKY61308.1"/>
    </source>
</evidence>
<sequence length="86" mass="9464">MRRNFNQFDASFGEKGASTNCVQSEINCVQSVAIVTEKPGERAFNPKRTALISDRKAEGKQEGRLEEEDSNIKSSSSKASQAQVKL</sequence>
<feature type="compositionally biased region" description="Low complexity" evidence="1">
    <location>
        <begin position="73"/>
        <end position="86"/>
    </location>
</feature>
<dbReference type="AlphaFoldDB" id="A0A2I1HQY8"/>
<evidence type="ECO:0000313" key="3">
    <source>
        <dbReference type="Proteomes" id="UP000234323"/>
    </source>
</evidence>
<dbReference type="Proteomes" id="UP000234323">
    <property type="component" value="Unassembled WGS sequence"/>
</dbReference>
<name>A0A2I1HQY8_9GLOM</name>
<feature type="compositionally biased region" description="Basic and acidic residues" evidence="1">
    <location>
        <begin position="53"/>
        <end position="64"/>
    </location>
</feature>
<comment type="caution">
    <text evidence="2">The sequence shown here is derived from an EMBL/GenBank/DDBJ whole genome shotgun (WGS) entry which is preliminary data.</text>
</comment>
<feature type="region of interest" description="Disordered" evidence="1">
    <location>
        <begin position="45"/>
        <end position="86"/>
    </location>
</feature>
<protein>
    <submittedName>
        <fullName evidence="2">Uncharacterized protein</fullName>
    </submittedName>
</protein>
<evidence type="ECO:0000256" key="1">
    <source>
        <dbReference type="SAM" id="MobiDB-lite"/>
    </source>
</evidence>
<gene>
    <name evidence="2" type="ORF">RhiirA4_486099</name>
</gene>
<accession>A0A2I1HQY8</accession>
<keyword evidence="3" id="KW-1185">Reference proteome</keyword>
<dbReference type="EMBL" id="LLXI01005178">
    <property type="protein sequence ID" value="PKY61308.1"/>
    <property type="molecule type" value="Genomic_DNA"/>
</dbReference>
<organism evidence="2 3">
    <name type="scientific">Rhizophagus irregularis</name>
    <dbReference type="NCBI Taxonomy" id="588596"/>
    <lineage>
        <taxon>Eukaryota</taxon>
        <taxon>Fungi</taxon>
        <taxon>Fungi incertae sedis</taxon>
        <taxon>Mucoromycota</taxon>
        <taxon>Glomeromycotina</taxon>
        <taxon>Glomeromycetes</taxon>
        <taxon>Glomerales</taxon>
        <taxon>Glomeraceae</taxon>
        <taxon>Rhizophagus</taxon>
    </lineage>
</organism>
<reference evidence="2 3" key="1">
    <citation type="submission" date="2015-10" db="EMBL/GenBank/DDBJ databases">
        <title>Genome analyses suggest a sexual origin of heterokaryosis in a supposedly ancient asexual fungus.</title>
        <authorList>
            <person name="Ropars J."/>
            <person name="Sedzielewska K."/>
            <person name="Noel J."/>
            <person name="Charron P."/>
            <person name="Farinelli L."/>
            <person name="Marton T."/>
            <person name="Kruger M."/>
            <person name="Pelin A."/>
            <person name="Brachmann A."/>
            <person name="Corradi N."/>
        </authorList>
    </citation>
    <scope>NUCLEOTIDE SEQUENCE [LARGE SCALE GENOMIC DNA]</scope>
    <source>
        <strain evidence="2 3">A4</strain>
    </source>
</reference>